<reference evidence="1" key="1">
    <citation type="submission" date="2020-12" db="EMBL/GenBank/DDBJ databases">
        <authorList>
            <person name="Huq M.A."/>
        </authorList>
    </citation>
    <scope>NUCLEOTIDE SEQUENCE</scope>
    <source>
        <strain evidence="1">MAHUQ-46</strain>
    </source>
</reference>
<keyword evidence="2" id="KW-1185">Reference proteome</keyword>
<evidence type="ECO:0000313" key="2">
    <source>
        <dbReference type="Proteomes" id="UP000640274"/>
    </source>
</evidence>
<proteinExistence type="predicted"/>
<accession>A0A934J2S1</accession>
<name>A0A934J2S1_9BACL</name>
<protein>
    <submittedName>
        <fullName evidence="1">Uncharacterized protein</fullName>
    </submittedName>
</protein>
<sequence>MEDLMRFVAFPAEVLYPGGGNKRHYDGQSYYHWDGAPSYTGSSNNVDGGGVTGGGGIELVKLFSHNASHNSEGSVIGGDRHVSTDLRKDYCWWRSNMNNSMKI</sequence>
<evidence type="ECO:0000313" key="1">
    <source>
        <dbReference type="EMBL" id="MBJ6361725.1"/>
    </source>
</evidence>
<comment type="caution">
    <text evidence="1">The sequence shown here is derived from an EMBL/GenBank/DDBJ whole genome shotgun (WGS) entry which is preliminary data.</text>
</comment>
<dbReference type="Proteomes" id="UP000640274">
    <property type="component" value="Unassembled WGS sequence"/>
</dbReference>
<dbReference type="RefSeq" id="WP_199019277.1">
    <property type="nucleotide sequence ID" value="NZ_JAELUP010000038.1"/>
</dbReference>
<dbReference type="AlphaFoldDB" id="A0A934J2S1"/>
<dbReference type="EMBL" id="JAELUP010000038">
    <property type="protein sequence ID" value="MBJ6361725.1"/>
    <property type="molecule type" value="Genomic_DNA"/>
</dbReference>
<organism evidence="1 2">
    <name type="scientific">Paenibacillus roseus</name>
    <dbReference type="NCBI Taxonomy" id="2798579"/>
    <lineage>
        <taxon>Bacteria</taxon>
        <taxon>Bacillati</taxon>
        <taxon>Bacillota</taxon>
        <taxon>Bacilli</taxon>
        <taxon>Bacillales</taxon>
        <taxon>Paenibacillaceae</taxon>
        <taxon>Paenibacillus</taxon>
    </lineage>
</organism>
<gene>
    <name evidence="1" type="ORF">JFN88_10510</name>
</gene>